<dbReference type="Pfam" id="PF07505">
    <property type="entry name" value="DUF5131"/>
    <property type="match status" value="1"/>
</dbReference>
<gene>
    <name evidence="2" type="ORF">FKG94_03255</name>
</gene>
<feature type="compositionally biased region" description="Polar residues" evidence="1">
    <location>
        <begin position="305"/>
        <end position="316"/>
    </location>
</feature>
<dbReference type="OrthoDB" id="9787478at2"/>
<feature type="compositionally biased region" description="Basic and acidic residues" evidence="1">
    <location>
        <begin position="292"/>
        <end position="304"/>
    </location>
</feature>
<dbReference type="RefSeq" id="WP_142902769.1">
    <property type="nucleotide sequence ID" value="NZ_ML660088.1"/>
</dbReference>
<evidence type="ECO:0000313" key="3">
    <source>
        <dbReference type="Proteomes" id="UP000319732"/>
    </source>
</evidence>
<dbReference type="AlphaFoldDB" id="A0A545U6V7"/>
<proteinExistence type="predicted"/>
<comment type="caution">
    <text evidence="2">The sequence shown here is derived from an EMBL/GenBank/DDBJ whole genome shotgun (WGS) entry which is preliminary data.</text>
</comment>
<accession>A0A545U6V7</accession>
<organism evidence="2 3">
    <name type="scientific">Exilibacterium tricleocarpae</name>
    <dbReference type="NCBI Taxonomy" id="2591008"/>
    <lineage>
        <taxon>Bacteria</taxon>
        <taxon>Pseudomonadati</taxon>
        <taxon>Pseudomonadota</taxon>
        <taxon>Gammaproteobacteria</taxon>
        <taxon>Cellvibrionales</taxon>
        <taxon>Cellvibrionaceae</taxon>
        <taxon>Exilibacterium</taxon>
    </lineage>
</organism>
<dbReference type="Proteomes" id="UP000319732">
    <property type="component" value="Unassembled WGS sequence"/>
</dbReference>
<reference evidence="2 3" key="1">
    <citation type="submission" date="2019-06" db="EMBL/GenBank/DDBJ databases">
        <title>Whole genome sequence for Cellvibrionaceae sp. R142.</title>
        <authorList>
            <person name="Wang G."/>
        </authorList>
    </citation>
    <scope>NUCLEOTIDE SEQUENCE [LARGE SCALE GENOMIC DNA]</scope>
    <source>
        <strain evidence="2 3">R142</strain>
    </source>
</reference>
<name>A0A545U6V7_9GAMM</name>
<feature type="region of interest" description="Disordered" evidence="1">
    <location>
        <begin position="292"/>
        <end position="316"/>
    </location>
</feature>
<evidence type="ECO:0000256" key="1">
    <source>
        <dbReference type="SAM" id="MobiDB-lite"/>
    </source>
</evidence>
<protein>
    <submittedName>
        <fullName evidence="2">Phage Gp37/Gp68 family protein</fullName>
    </submittedName>
</protein>
<dbReference type="EMBL" id="VHSG01000004">
    <property type="protein sequence ID" value="TQV85221.1"/>
    <property type="molecule type" value="Genomic_DNA"/>
</dbReference>
<evidence type="ECO:0000313" key="2">
    <source>
        <dbReference type="EMBL" id="TQV85221.1"/>
    </source>
</evidence>
<dbReference type="InterPro" id="IPR011101">
    <property type="entry name" value="DUF5131"/>
</dbReference>
<keyword evidence="3" id="KW-1185">Reference proteome</keyword>
<sequence length="316" mass="36214">MADKTGIEWTDTTWNPIRGCSRVSEGCRNCYAETVANRFKRSGQPYHGLIAKGGQWNGEVKLVDYKLEDPLHWIKPRRVFVNSMSDLFHEKVPEDYIWNVFAVMALTPRHTFQILTKRPERMLKFMQHLNSSPDYLGDVAAQYVEYDKIPEHKHWPPRNIWLGVSVEDQLTADYRIALLMESPAAVRWVSIEPMIGGVNLKKIAVGGGYVDALIGARPAWHPLDWVVVGGESGHNARPMQADWVRNIRDQCADTKTAFFFKQWGAWAPNWYNDDNGNMIPGSEWLDRTGQKKAKPVLDGREHTEWPNTETSYGNCK</sequence>